<comment type="similarity">
    <text evidence="1">Belongs to the short-chain dehydrogenases/reductases (SDR) family.</text>
</comment>
<dbReference type="Pfam" id="PF00106">
    <property type="entry name" value="adh_short"/>
    <property type="match status" value="1"/>
</dbReference>
<dbReference type="GO" id="GO:0016491">
    <property type="term" value="F:oxidoreductase activity"/>
    <property type="evidence" value="ECO:0007669"/>
    <property type="project" value="UniProtKB-KW"/>
</dbReference>
<keyword evidence="4" id="KW-1185">Reference proteome</keyword>
<keyword evidence="2" id="KW-0560">Oxidoreductase</keyword>
<feature type="non-terminal residue" evidence="3">
    <location>
        <position position="1"/>
    </location>
</feature>
<evidence type="ECO:0000313" key="4">
    <source>
        <dbReference type="Proteomes" id="UP001596328"/>
    </source>
</evidence>
<protein>
    <submittedName>
        <fullName evidence="3">SDR family NAD(P)-dependent oxidoreductase</fullName>
    </submittedName>
</protein>
<dbReference type="InterPro" id="IPR036291">
    <property type="entry name" value="NAD(P)-bd_dom_sf"/>
</dbReference>
<organism evidence="3 4">
    <name type="scientific">Halobium palmae</name>
    <dbReference type="NCBI Taxonomy" id="1776492"/>
    <lineage>
        <taxon>Archaea</taxon>
        <taxon>Methanobacteriati</taxon>
        <taxon>Methanobacteriota</taxon>
        <taxon>Stenosarchaea group</taxon>
        <taxon>Halobacteria</taxon>
        <taxon>Halobacteriales</taxon>
        <taxon>Haloferacaceae</taxon>
        <taxon>Halobium</taxon>
    </lineage>
</organism>
<proteinExistence type="inferred from homology"/>
<dbReference type="AlphaFoldDB" id="A0ABD5S7A1"/>
<sequence>RGVPLQSAYAASKRAVQGFTESLRSELRHEDSGVGVSIVHFPAFNTPQFEWVRSHADRGQRPFPPIYQPEVGAEAVVHVAETGRTETWVGWPTVATALANRFSSRLVDRLLAELPYGLQQTGPVAADRPDNLFDPVDDDRDYGIRGPFDDRARETSAFFEVSKRRGLVGAALAAAL</sequence>
<evidence type="ECO:0000313" key="3">
    <source>
        <dbReference type="EMBL" id="MFC6726958.1"/>
    </source>
</evidence>
<accession>A0ABD5S7A1</accession>
<name>A0ABD5S7A1_9EURY</name>
<dbReference type="SUPFAM" id="SSF51735">
    <property type="entry name" value="NAD(P)-binding Rossmann-fold domains"/>
    <property type="match status" value="1"/>
</dbReference>
<dbReference type="InterPro" id="IPR002347">
    <property type="entry name" value="SDR_fam"/>
</dbReference>
<gene>
    <name evidence="3" type="ORF">ACFQE1_21775</name>
</gene>
<dbReference type="Gene3D" id="3.40.50.720">
    <property type="entry name" value="NAD(P)-binding Rossmann-like Domain"/>
    <property type="match status" value="1"/>
</dbReference>
<evidence type="ECO:0000256" key="2">
    <source>
        <dbReference type="ARBA" id="ARBA00023002"/>
    </source>
</evidence>
<dbReference type="EMBL" id="JBHSWU010001546">
    <property type="protein sequence ID" value="MFC6726958.1"/>
    <property type="molecule type" value="Genomic_DNA"/>
</dbReference>
<feature type="non-terminal residue" evidence="3">
    <location>
        <position position="176"/>
    </location>
</feature>
<dbReference type="PANTHER" id="PTHR44196:SF1">
    <property type="entry name" value="DEHYDROGENASE_REDUCTASE SDR FAMILY MEMBER 7B"/>
    <property type="match status" value="1"/>
</dbReference>
<reference evidence="3 4" key="1">
    <citation type="journal article" date="2019" name="Int. J. Syst. Evol. Microbiol.">
        <title>The Global Catalogue of Microorganisms (GCM) 10K type strain sequencing project: providing services to taxonomists for standard genome sequencing and annotation.</title>
        <authorList>
            <consortium name="The Broad Institute Genomics Platform"/>
            <consortium name="The Broad Institute Genome Sequencing Center for Infectious Disease"/>
            <person name="Wu L."/>
            <person name="Ma J."/>
        </authorList>
    </citation>
    <scope>NUCLEOTIDE SEQUENCE [LARGE SCALE GENOMIC DNA]</scope>
    <source>
        <strain evidence="3 4">NBRC 111368</strain>
    </source>
</reference>
<comment type="caution">
    <text evidence="3">The sequence shown here is derived from an EMBL/GenBank/DDBJ whole genome shotgun (WGS) entry which is preliminary data.</text>
</comment>
<dbReference type="Proteomes" id="UP001596328">
    <property type="component" value="Unassembled WGS sequence"/>
</dbReference>
<evidence type="ECO:0000256" key="1">
    <source>
        <dbReference type="ARBA" id="ARBA00006484"/>
    </source>
</evidence>
<dbReference type="PANTHER" id="PTHR44196">
    <property type="entry name" value="DEHYDROGENASE/REDUCTASE SDR FAMILY MEMBER 7B"/>
    <property type="match status" value="1"/>
</dbReference>